<dbReference type="PANTHER" id="PTHR30036">
    <property type="entry name" value="D-XYLOSE-BINDING PERIPLASMIC PROTEIN"/>
    <property type="match status" value="1"/>
</dbReference>
<comment type="subunit">
    <text evidence="8">The ABC transporter complex is composed of one ATP-binding protein (MglA), two transmembrane proteins (MglC) and a solute-binding protein (MglB).</text>
</comment>
<keyword evidence="3" id="KW-0762">Sugar transport</keyword>
<dbReference type="eggNOG" id="COG1879">
    <property type="taxonomic scope" value="Bacteria"/>
</dbReference>
<evidence type="ECO:0000256" key="1">
    <source>
        <dbReference type="ARBA" id="ARBA00004196"/>
    </source>
</evidence>
<sequence>MKMRKSMRRFILVLSTIYMYSSLISCNSRNNEEEDLNDIKIGISVYEQDDIFISSIISNIENITKEKRSEGSYSITLNVEDAKSNQYNQNEQVDMFIDQGYDVMCINLVDRRSAATIINKAKNANIPVIFFNREPVEEDMNMWNKVYYVGAQAEQSGMMQGDIVIEKYKNNPSDVDKNGDGKIQYVMLEGEQGHQDASIRTEYSIKRLVDNGIKVEKLGSEVANWSRTEASEKVARWIEKYNDKVELIISNNDDMALGAIDVLNKSKIKNNMPLIVGVDGIKDALKAIDNGEMTGTVISDAYKQGKAIFDTALRVSSESILDKDNGIDARYIRIPHVIVTKENVGEYIR</sequence>
<evidence type="ECO:0000256" key="9">
    <source>
        <dbReference type="ARBA" id="ARBA00034344"/>
    </source>
</evidence>
<keyword evidence="4" id="KW-0479">Metal-binding</keyword>
<evidence type="ECO:0000256" key="8">
    <source>
        <dbReference type="ARBA" id="ARBA00034323"/>
    </source>
</evidence>
<proteinExistence type="predicted"/>
<dbReference type="GO" id="GO:0030288">
    <property type="term" value="C:outer membrane-bounded periplasmic space"/>
    <property type="evidence" value="ECO:0007669"/>
    <property type="project" value="TreeGrafter"/>
</dbReference>
<comment type="caution">
    <text evidence="11">The sequence shown here is derived from an EMBL/GenBank/DDBJ whole genome shotgun (WGS) entry which is preliminary data.</text>
</comment>
<dbReference type="Proteomes" id="UP000092714">
    <property type="component" value="Unassembled WGS sequence"/>
</dbReference>
<keyword evidence="6" id="KW-0574">Periplasm</keyword>
<keyword evidence="12" id="KW-1185">Reference proteome</keyword>
<dbReference type="PANTHER" id="PTHR30036:SF2">
    <property type="entry name" value="D-GALACTOSE_METHYL-GALACTOSIDE BINDING PERIPLASMIC PROTEIN MGLB"/>
    <property type="match status" value="1"/>
</dbReference>
<evidence type="ECO:0000259" key="10">
    <source>
        <dbReference type="Pfam" id="PF13407"/>
    </source>
</evidence>
<dbReference type="SUPFAM" id="SSF53822">
    <property type="entry name" value="Periplasmic binding protein-like I"/>
    <property type="match status" value="1"/>
</dbReference>
<evidence type="ECO:0000256" key="3">
    <source>
        <dbReference type="ARBA" id="ARBA00022597"/>
    </source>
</evidence>
<evidence type="ECO:0000256" key="4">
    <source>
        <dbReference type="ARBA" id="ARBA00022723"/>
    </source>
</evidence>
<evidence type="ECO:0000313" key="12">
    <source>
        <dbReference type="Proteomes" id="UP000092714"/>
    </source>
</evidence>
<name>A0A1B8RS22_9CLOT</name>
<evidence type="ECO:0000256" key="6">
    <source>
        <dbReference type="ARBA" id="ARBA00022764"/>
    </source>
</evidence>
<evidence type="ECO:0000256" key="2">
    <source>
        <dbReference type="ARBA" id="ARBA00022448"/>
    </source>
</evidence>
<keyword evidence="5" id="KW-0732">Signal</keyword>
<dbReference type="Pfam" id="PF13407">
    <property type="entry name" value="Peripla_BP_4"/>
    <property type="match status" value="1"/>
</dbReference>
<dbReference type="InterPro" id="IPR025997">
    <property type="entry name" value="SBP_2_dom"/>
</dbReference>
<keyword evidence="2" id="KW-0813">Transport</keyword>
<evidence type="ECO:0000256" key="5">
    <source>
        <dbReference type="ARBA" id="ARBA00022729"/>
    </source>
</evidence>
<dbReference type="GO" id="GO:0046872">
    <property type="term" value="F:metal ion binding"/>
    <property type="evidence" value="ECO:0007669"/>
    <property type="project" value="UniProtKB-KW"/>
</dbReference>
<dbReference type="InterPro" id="IPR044085">
    <property type="entry name" value="MglB-like_PBP1"/>
</dbReference>
<dbReference type="EMBL" id="MAPZ01000011">
    <property type="protein sequence ID" value="OBY11609.1"/>
    <property type="molecule type" value="Genomic_DNA"/>
</dbReference>
<accession>A0A1B8RS22</accession>
<dbReference type="InterPro" id="IPR028082">
    <property type="entry name" value="Peripla_BP_I"/>
</dbReference>
<reference evidence="11 12" key="1">
    <citation type="submission" date="2016-06" db="EMBL/GenBank/DDBJ databases">
        <authorList>
            <person name="Kjaerup R.B."/>
            <person name="Dalgaard T.S."/>
            <person name="Juul-Madsen H.R."/>
        </authorList>
    </citation>
    <scope>NUCLEOTIDE SEQUENCE [LARGE SCALE GENOMIC DNA]</scope>
    <source>
        <strain evidence="11 12">373-A1</strain>
    </source>
</reference>
<dbReference type="GO" id="GO:0030246">
    <property type="term" value="F:carbohydrate binding"/>
    <property type="evidence" value="ECO:0007669"/>
    <property type="project" value="InterPro"/>
</dbReference>
<dbReference type="CDD" id="cd01539">
    <property type="entry name" value="PBP1_GGBP"/>
    <property type="match status" value="1"/>
</dbReference>
<keyword evidence="7" id="KW-0106">Calcium</keyword>
<protein>
    <recommendedName>
        <fullName evidence="9">D-galactose/methyl-galactoside binding periplasmic protein MglB</fullName>
    </recommendedName>
</protein>
<organism evidence="11 12">
    <name type="scientific">Clostridium paraputrificum</name>
    <dbReference type="NCBI Taxonomy" id="29363"/>
    <lineage>
        <taxon>Bacteria</taxon>
        <taxon>Bacillati</taxon>
        <taxon>Bacillota</taxon>
        <taxon>Clostridia</taxon>
        <taxon>Eubacteriales</taxon>
        <taxon>Clostridiaceae</taxon>
        <taxon>Clostridium</taxon>
    </lineage>
</organism>
<feature type="domain" description="Periplasmic binding protein" evidence="10">
    <location>
        <begin position="41"/>
        <end position="315"/>
    </location>
</feature>
<dbReference type="PROSITE" id="PS51257">
    <property type="entry name" value="PROKAR_LIPOPROTEIN"/>
    <property type="match status" value="1"/>
</dbReference>
<evidence type="ECO:0000256" key="7">
    <source>
        <dbReference type="ARBA" id="ARBA00022837"/>
    </source>
</evidence>
<gene>
    <name evidence="11" type="ORF">CP373A1_04255</name>
</gene>
<comment type="subcellular location">
    <subcellularLocation>
        <location evidence="1">Cell envelope</location>
    </subcellularLocation>
</comment>
<dbReference type="Gene3D" id="3.40.50.2300">
    <property type="match status" value="2"/>
</dbReference>
<dbReference type="AlphaFoldDB" id="A0A1B8RS22"/>
<dbReference type="InterPro" id="IPR050555">
    <property type="entry name" value="Bact_Solute-Bind_Prot2"/>
</dbReference>
<evidence type="ECO:0000313" key="11">
    <source>
        <dbReference type="EMBL" id="OBY11609.1"/>
    </source>
</evidence>